<evidence type="ECO:0000256" key="1">
    <source>
        <dbReference type="SAM" id="Phobius"/>
    </source>
</evidence>
<dbReference type="EMBL" id="JAMKBI010000013">
    <property type="protein sequence ID" value="MCZ8534820.1"/>
    <property type="molecule type" value="Genomic_DNA"/>
</dbReference>
<name>A0A9X3LBS5_9BACI</name>
<feature type="transmembrane region" description="Helical" evidence="1">
    <location>
        <begin position="12"/>
        <end position="34"/>
    </location>
</feature>
<dbReference type="RefSeq" id="WP_090563715.1">
    <property type="nucleotide sequence ID" value="NZ_CP189791.1"/>
</dbReference>
<reference evidence="2" key="1">
    <citation type="submission" date="2022-05" db="EMBL/GenBank/DDBJ databases">
        <authorList>
            <person name="Colautti A."/>
            <person name="Iacumin L."/>
        </authorList>
    </citation>
    <scope>NUCLEOTIDE SEQUENCE</scope>
    <source>
        <strain evidence="2">DSM 30747</strain>
    </source>
</reference>
<dbReference type="AlphaFoldDB" id="A0A9X3LBS5"/>
<proteinExistence type="predicted"/>
<keyword evidence="1" id="KW-0812">Transmembrane</keyword>
<dbReference type="OrthoDB" id="2973111at2"/>
<keyword evidence="1" id="KW-0472">Membrane</keyword>
<protein>
    <submittedName>
        <fullName evidence="2">Uncharacterized protein</fullName>
    </submittedName>
</protein>
<keyword evidence="3" id="KW-1185">Reference proteome</keyword>
<dbReference type="Proteomes" id="UP001152172">
    <property type="component" value="Unassembled WGS sequence"/>
</dbReference>
<keyword evidence="1" id="KW-1133">Transmembrane helix</keyword>
<gene>
    <name evidence="2" type="ORF">M9R61_16060</name>
</gene>
<evidence type="ECO:0000313" key="2">
    <source>
        <dbReference type="EMBL" id="MCZ8534820.1"/>
    </source>
</evidence>
<sequence length="65" mass="7665">MLHLVQNERGVFFPAVVILLLVVTVFLLTITAAYQSKYQTYDALEKFYTNATVERLEIFHRQNMR</sequence>
<organism evidence="2 3">
    <name type="scientific">Psychrobacillus psychrodurans</name>
    <dbReference type="NCBI Taxonomy" id="126157"/>
    <lineage>
        <taxon>Bacteria</taxon>
        <taxon>Bacillati</taxon>
        <taxon>Bacillota</taxon>
        <taxon>Bacilli</taxon>
        <taxon>Bacillales</taxon>
        <taxon>Bacillaceae</taxon>
        <taxon>Psychrobacillus</taxon>
    </lineage>
</organism>
<evidence type="ECO:0000313" key="3">
    <source>
        <dbReference type="Proteomes" id="UP001152172"/>
    </source>
</evidence>
<accession>A0A9X3LBS5</accession>
<comment type="caution">
    <text evidence="2">The sequence shown here is derived from an EMBL/GenBank/DDBJ whole genome shotgun (WGS) entry which is preliminary data.</text>
</comment>